<dbReference type="RefSeq" id="WP_380682796.1">
    <property type="nucleotide sequence ID" value="NZ_JAIVEF010000025.1"/>
</dbReference>
<dbReference type="Proteomes" id="UP001595925">
    <property type="component" value="Unassembled WGS sequence"/>
</dbReference>
<sequence>MPRAGGSYVGTFKTDVTSDDDVEELVETATSEYGGLDIAFNNAGIGGTFEATEEISEENWHVSVSYNGSQ</sequence>
<dbReference type="EMBL" id="JBHSJG010000024">
    <property type="protein sequence ID" value="MFC4987391.1"/>
    <property type="molecule type" value="Genomic_DNA"/>
</dbReference>
<gene>
    <name evidence="1" type="ORF">ACFPFO_06370</name>
</gene>
<keyword evidence="2" id="KW-1185">Reference proteome</keyword>
<dbReference type="InterPro" id="IPR002347">
    <property type="entry name" value="SDR_fam"/>
</dbReference>
<comment type="caution">
    <text evidence="1">The sequence shown here is derived from an EMBL/GenBank/DDBJ whole genome shotgun (WGS) entry which is preliminary data.</text>
</comment>
<organism evidence="1 2">
    <name type="scientific">Saliphagus infecundisoli</name>
    <dbReference type="NCBI Taxonomy" id="1849069"/>
    <lineage>
        <taxon>Archaea</taxon>
        <taxon>Methanobacteriati</taxon>
        <taxon>Methanobacteriota</taxon>
        <taxon>Stenosarchaea group</taxon>
        <taxon>Halobacteria</taxon>
        <taxon>Halobacteriales</taxon>
        <taxon>Natrialbaceae</taxon>
        <taxon>Saliphagus</taxon>
    </lineage>
</organism>
<proteinExistence type="predicted"/>
<dbReference type="Pfam" id="PF13561">
    <property type="entry name" value="adh_short_C2"/>
    <property type="match status" value="1"/>
</dbReference>
<dbReference type="Gene3D" id="3.40.50.720">
    <property type="entry name" value="NAD(P)-binding Rossmann-like Domain"/>
    <property type="match status" value="1"/>
</dbReference>
<dbReference type="CDD" id="cd05233">
    <property type="entry name" value="SDR_c"/>
    <property type="match status" value="1"/>
</dbReference>
<evidence type="ECO:0000313" key="2">
    <source>
        <dbReference type="Proteomes" id="UP001595925"/>
    </source>
</evidence>
<evidence type="ECO:0000313" key="1">
    <source>
        <dbReference type="EMBL" id="MFC4987391.1"/>
    </source>
</evidence>
<dbReference type="InterPro" id="IPR036291">
    <property type="entry name" value="NAD(P)-bd_dom_sf"/>
</dbReference>
<name>A0ABD5QC74_9EURY</name>
<protein>
    <submittedName>
        <fullName evidence="1">SDR family oxidoreductase</fullName>
    </submittedName>
</protein>
<accession>A0ABD5QC74</accession>
<dbReference type="AlphaFoldDB" id="A0ABD5QC74"/>
<dbReference type="SUPFAM" id="SSF51735">
    <property type="entry name" value="NAD(P)-binding Rossmann-fold domains"/>
    <property type="match status" value="1"/>
</dbReference>
<reference evidence="1 2" key="1">
    <citation type="journal article" date="2019" name="Int. J. Syst. Evol. Microbiol.">
        <title>The Global Catalogue of Microorganisms (GCM) 10K type strain sequencing project: providing services to taxonomists for standard genome sequencing and annotation.</title>
        <authorList>
            <consortium name="The Broad Institute Genomics Platform"/>
            <consortium name="The Broad Institute Genome Sequencing Center for Infectious Disease"/>
            <person name="Wu L."/>
            <person name="Ma J."/>
        </authorList>
    </citation>
    <scope>NUCLEOTIDE SEQUENCE [LARGE SCALE GENOMIC DNA]</scope>
    <source>
        <strain evidence="1 2">CGMCC 1.15824</strain>
    </source>
</reference>